<organism evidence="2 3">
    <name type="scientific">Faecalibacterium prausnitzii</name>
    <dbReference type="NCBI Taxonomy" id="853"/>
    <lineage>
        <taxon>Bacteria</taxon>
        <taxon>Bacillati</taxon>
        <taxon>Bacillota</taxon>
        <taxon>Clostridia</taxon>
        <taxon>Eubacteriales</taxon>
        <taxon>Oscillospiraceae</taxon>
        <taxon>Faecalibacterium</taxon>
    </lineage>
</organism>
<reference evidence="2 3" key="1">
    <citation type="submission" date="2018-08" db="EMBL/GenBank/DDBJ databases">
        <title>A genome reference for cultivated species of the human gut microbiota.</title>
        <authorList>
            <person name="Zou Y."/>
            <person name="Xue W."/>
            <person name="Luo G."/>
        </authorList>
    </citation>
    <scope>NUCLEOTIDE SEQUENCE [LARGE SCALE GENOMIC DNA]</scope>
    <source>
        <strain evidence="2 3">AM42-11AC</strain>
    </source>
</reference>
<dbReference type="AlphaFoldDB" id="A0A3E2V8P1"/>
<dbReference type="Proteomes" id="UP000261079">
    <property type="component" value="Unassembled WGS sequence"/>
</dbReference>
<feature type="transmembrane region" description="Helical" evidence="1">
    <location>
        <begin position="80"/>
        <end position="101"/>
    </location>
</feature>
<protein>
    <submittedName>
        <fullName evidence="2">Zf-HC2 domain-containing protein</fullName>
    </submittedName>
</protein>
<evidence type="ECO:0000313" key="2">
    <source>
        <dbReference type="EMBL" id="RGC06509.1"/>
    </source>
</evidence>
<keyword evidence="1" id="KW-1133">Transmembrane helix</keyword>
<evidence type="ECO:0000313" key="3">
    <source>
        <dbReference type="Proteomes" id="UP000261079"/>
    </source>
</evidence>
<keyword evidence="1" id="KW-0812">Transmembrane</keyword>
<gene>
    <name evidence="2" type="ORF">DW905_04380</name>
</gene>
<sequence>MKLPCYLVQDLLPLYKDHVCDEQTSADVAEHLSDCAACSALLAEMDAPPQETAVQEEQAAEAAEALSTVKKNLRARQVKITLAAVGGLLALICAFFGWRYWMMHSYVDLPAEDLVVEETHEVLPSDSYGSIHTIQKNAVRNAKTGVYYTTVGYQVRYYRDSPIVFLSVTQTRWEALMRTFSKNNEPIWFEVSSPYTLFVTRDTYLTLRAARLMPEQDELIDILADDATLTRYDGGFSWTDTSKTISILLEQVRFAKVRARKAS</sequence>
<proteinExistence type="predicted"/>
<dbReference type="RefSeq" id="WP_117476139.1">
    <property type="nucleotide sequence ID" value="NZ_QVEZ01000002.1"/>
</dbReference>
<comment type="caution">
    <text evidence="2">The sequence shown here is derived from an EMBL/GenBank/DDBJ whole genome shotgun (WGS) entry which is preliminary data.</text>
</comment>
<dbReference type="EMBL" id="QVEZ01000002">
    <property type="protein sequence ID" value="RGC06509.1"/>
    <property type="molecule type" value="Genomic_DNA"/>
</dbReference>
<accession>A0A3E2V8P1</accession>
<evidence type="ECO:0000256" key="1">
    <source>
        <dbReference type="SAM" id="Phobius"/>
    </source>
</evidence>
<keyword evidence="1" id="KW-0472">Membrane</keyword>
<name>A0A3E2V8P1_9FIRM</name>